<name>A0ABT5QDI8_9PSED</name>
<sequence length="133" mass="14885">MKVRASLAEQPAAAAELKVLEAIINDAHFVSLHGPETTLIQQEFRAKTGKTSENQSKRPIDVSRWVLYQDMPEAFQKAQAIYREIGKSTVTVDLGRVIWEGYLKGGGSYVQTTKAVVRFDIDGKPYTAYPKLR</sequence>
<dbReference type="RefSeq" id="WP_273924197.1">
    <property type="nucleotide sequence ID" value="NZ_JAMDGR010000025.1"/>
</dbReference>
<comment type="caution">
    <text evidence="1">The sequence shown here is derived from an EMBL/GenBank/DDBJ whole genome shotgun (WGS) entry which is preliminary data.</text>
</comment>
<organism evidence="1 2">
    <name type="scientific">Pseudomonas idahonensis</name>
    <dbReference type="NCBI Taxonomy" id="2942628"/>
    <lineage>
        <taxon>Bacteria</taxon>
        <taxon>Pseudomonadati</taxon>
        <taxon>Pseudomonadota</taxon>
        <taxon>Gammaproteobacteria</taxon>
        <taxon>Pseudomonadales</taxon>
        <taxon>Pseudomonadaceae</taxon>
        <taxon>Pseudomonas</taxon>
    </lineage>
</organism>
<keyword evidence="2" id="KW-1185">Reference proteome</keyword>
<reference evidence="1 2" key="1">
    <citation type="submission" date="2022-05" db="EMBL/GenBank/DDBJ databases">
        <title>Novel Pseudomonas spp. Isolated from a Rainbow Trout Aquaculture Facility.</title>
        <authorList>
            <person name="Testerman T."/>
            <person name="Graf J."/>
        </authorList>
    </citation>
    <scope>NUCLEOTIDE SEQUENCE [LARGE SCALE GENOMIC DNA]</scope>
    <source>
        <strain evidence="1 2">ID357</strain>
    </source>
</reference>
<dbReference type="Proteomes" id="UP001217610">
    <property type="component" value="Unassembled WGS sequence"/>
</dbReference>
<dbReference type="EMBL" id="JAMDGR010000025">
    <property type="protein sequence ID" value="MDD1151791.1"/>
    <property type="molecule type" value="Genomic_DNA"/>
</dbReference>
<evidence type="ECO:0000313" key="1">
    <source>
        <dbReference type="EMBL" id="MDD1151791.1"/>
    </source>
</evidence>
<evidence type="ECO:0000313" key="2">
    <source>
        <dbReference type="Proteomes" id="UP001217610"/>
    </source>
</evidence>
<gene>
    <name evidence="1" type="ORF">M5G25_26295</name>
</gene>
<proteinExistence type="predicted"/>
<accession>A0ABT5QDI8</accession>
<protein>
    <submittedName>
        <fullName evidence="1">Uncharacterized protein</fullName>
    </submittedName>
</protein>